<proteinExistence type="predicted"/>
<evidence type="ECO:0000313" key="2">
    <source>
        <dbReference type="Proteomes" id="UP000245838"/>
    </source>
</evidence>
<accession>A0A193QGU5</accession>
<dbReference type="Proteomes" id="UP000245838">
    <property type="component" value="Chromosome sggmmb4_Chromosome"/>
</dbReference>
<dbReference type="AlphaFoldDB" id="A0A193QGU5"/>
<reference evidence="1 2" key="1">
    <citation type="submission" date="2015-05" db="EMBL/GenBank/DDBJ databases">
        <authorList>
            <person name="Goodhead I."/>
        </authorList>
    </citation>
    <scope>NUCLEOTIDE SEQUENCE [LARGE SCALE GENOMIC DNA]</scope>
    <source>
        <strain evidence="2">morsitans</strain>
    </source>
</reference>
<dbReference type="EMBL" id="LN854557">
    <property type="protein sequence ID" value="CRL44376.1"/>
    <property type="molecule type" value="Genomic_DNA"/>
</dbReference>
<name>A0A193QGU5_SODGM</name>
<sequence>MSEFSSFIAGASASRYYCPVLLSPFFFFVTQENPGLLIFIIRLIKPSAVVIGATNGGEMSITVICTIATATINNSRTDTGINFTSA</sequence>
<organism evidence="1 2">
    <name type="scientific">Sodalis glossinidius (strain morsitans)</name>
    <dbReference type="NCBI Taxonomy" id="343509"/>
    <lineage>
        <taxon>Bacteria</taxon>
        <taxon>Pseudomonadati</taxon>
        <taxon>Pseudomonadota</taxon>
        <taxon>Gammaproteobacteria</taxon>
        <taxon>Enterobacterales</taxon>
        <taxon>Bruguierivoracaceae</taxon>
        <taxon>Sodalis</taxon>
    </lineage>
</organism>
<evidence type="ECO:0000313" key="1">
    <source>
        <dbReference type="EMBL" id="CRL44376.1"/>
    </source>
</evidence>
<gene>
    <name evidence="1" type="ORF">SGGMMB4_01465</name>
</gene>
<protein>
    <submittedName>
        <fullName evidence="1">Uncharacterized protein</fullName>
    </submittedName>
</protein>